<dbReference type="EMBL" id="BMFW01000058">
    <property type="protein sequence ID" value="GGI03051.1"/>
    <property type="molecule type" value="Genomic_DNA"/>
</dbReference>
<feature type="transmembrane region" description="Helical" evidence="2">
    <location>
        <begin position="156"/>
        <end position="175"/>
    </location>
</feature>
<evidence type="ECO:0000256" key="1">
    <source>
        <dbReference type="SAM" id="MobiDB-lite"/>
    </source>
</evidence>
<feature type="transmembrane region" description="Helical" evidence="2">
    <location>
        <begin position="57"/>
        <end position="80"/>
    </location>
</feature>
<name>A0ABQ2B298_9MICC</name>
<proteinExistence type="predicted"/>
<sequence>MNHAAVAGATDRARGESPVRGLLLGESVRTLAAFAGLGAAILSFGTSAMLLTTASGIPWAMAGTVAAGLWGAALLMWAVKTLRTGAPAWPRALLRVAPVWVFLHLAAVALRIWWPGGSSRSLDGTALSAAVLELVILGCVGWLGRQTFRPGDRPAAAGPLLMMTFAAALVVAAITTPGLAATAAGQHAVPHGEHGGSTPSAPAAHHH</sequence>
<organism evidence="3 4">
    <name type="scientific">Arthrobacter liuii</name>
    <dbReference type="NCBI Taxonomy" id="1476996"/>
    <lineage>
        <taxon>Bacteria</taxon>
        <taxon>Bacillati</taxon>
        <taxon>Actinomycetota</taxon>
        <taxon>Actinomycetes</taxon>
        <taxon>Micrococcales</taxon>
        <taxon>Micrococcaceae</taxon>
        <taxon>Arthrobacter</taxon>
    </lineage>
</organism>
<gene>
    <name evidence="3" type="ORF">GCM10007170_46160</name>
</gene>
<comment type="caution">
    <text evidence="3">The sequence shown here is derived from an EMBL/GenBank/DDBJ whole genome shotgun (WGS) entry which is preliminary data.</text>
</comment>
<feature type="transmembrane region" description="Helical" evidence="2">
    <location>
        <begin position="92"/>
        <end position="114"/>
    </location>
</feature>
<keyword evidence="4" id="KW-1185">Reference proteome</keyword>
<keyword evidence="2" id="KW-0812">Transmembrane</keyword>
<keyword evidence="2" id="KW-0472">Membrane</keyword>
<dbReference type="RefSeq" id="WP_188573819.1">
    <property type="nucleotide sequence ID" value="NZ_BMFW01000058.1"/>
</dbReference>
<evidence type="ECO:0000313" key="4">
    <source>
        <dbReference type="Proteomes" id="UP000643279"/>
    </source>
</evidence>
<accession>A0ABQ2B298</accession>
<dbReference type="Proteomes" id="UP000643279">
    <property type="component" value="Unassembled WGS sequence"/>
</dbReference>
<reference evidence="4" key="1">
    <citation type="journal article" date="2019" name="Int. J. Syst. Evol. Microbiol.">
        <title>The Global Catalogue of Microorganisms (GCM) 10K type strain sequencing project: providing services to taxonomists for standard genome sequencing and annotation.</title>
        <authorList>
            <consortium name="The Broad Institute Genomics Platform"/>
            <consortium name="The Broad Institute Genome Sequencing Center for Infectious Disease"/>
            <person name="Wu L."/>
            <person name="Ma J."/>
        </authorList>
    </citation>
    <scope>NUCLEOTIDE SEQUENCE [LARGE SCALE GENOMIC DNA]</scope>
    <source>
        <strain evidence="4">CGMCC 1.12778</strain>
    </source>
</reference>
<feature type="transmembrane region" description="Helical" evidence="2">
    <location>
        <begin position="30"/>
        <end position="51"/>
    </location>
</feature>
<feature type="transmembrane region" description="Helical" evidence="2">
    <location>
        <begin position="126"/>
        <end position="144"/>
    </location>
</feature>
<protein>
    <submittedName>
        <fullName evidence="3">Uncharacterized protein</fullName>
    </submittedName>
</protein>
<keyword evidence="2" id="KW-1133">Transmembrane helix</keyword>
<evidence type="ECO:0000256" key="2">
    <source>
        <dbReference type="SAM" id="Phobius"/>
    </source>
</evidence>
<evidence type="ECO:0000313" key="3">
    <source>
        <dbReference type="EMBL" id="GGI03051.1"/>
    </source>
</evidence>
<feature type="region of interest" description="Disordered" evidence="1">
    <location>
        <begin position="185"/>
        <end position="207"/>
    </location>
</feature>